<proteinExistence type="predicted"/>
<gene>
    <name evidence="2" type="ORF">ULVI_08000</name>
</gene>
<feature type="chain" id="PRO_5007887516" description="DUF4835 domain-containing protein" evidence="1">
    <location>
        <begin position="20"/>
        <end position="296"/>
    </location>
</feature>
<name>A0A167HEM2_9FLAO</name>
<dbReference type="InterPro" id="IPR032274">
    <property type="entry name" value="DUF4835"/>
</dbReference>
<keyword evidence="1" id="KW-0732">Signal</keyword>
<evidence type="ECO:0000313" key="2">
    <source>
        <dbReference type="EMBL" id="OAB78526.1"/>
    </source>
</evidence>
<feature type="signal peptide" evidence="1">
    <location>
        <begin position="1"/>
        <end position="19"/>
    </location>
</feature>
<dbReference type="STRING" id="1763537.ULVI_08000"/>
<organism evidence="2 3">
    <name type="scientific">Cochleicola gelatinilyticus</name>
    <dbReference type="NCBI Taxonomy" id="1763537"/>
    <lineage>
        <taxon>Bacteria</taxon>
        <taxon>Pseudomonadati</taxon>
        <taxon>Bacteroidota</taxon>
        <taxon>Flavobacteriia</taxon>
        <taxon>Flavobacteriales</taxon>
        <taxon>Flavobacteriaceae</taxon>
        <taxon>Cochleicola</taxon>
    </lineage>
</organism>
<evidence type="ECO:0000313" key="3">
    <source>
        <dbReference type="Proteomes" id="UP000077013"/>
    </source>
</evidence>
<dbReference type="OrthoDB" id="9773381at2"/>
<evidence type="ECO:0008006" key="4">
    <source>
        <dbReference type="Google" id="ProtNLM"/>
    </source>
</evidence>
<dbReference type="RefSeq" id="WP_068591602.1">
    <property type="nucleotide sequence ID" value="NZ_LRXL01000037.1"/>
</dbReference>
<dbReference type="EMBL" id="LRXL01000037">
    <property type="protein sequence ID" value="OAB78526.1"/>
    <property type="molecule type" value="Genomic_DNA"/>
</dbReference>
<sequence length="296" mass="33837">MRKFLLLSSLMFMVFAAQAQELNATVTIDAEQTGQPNQQVFRTLQQQLTEFVTNTKWTNKTFKNQERIDCNFTLILTEYNGDSFLGSLQIQASRPVFNSTYDTPIYNYNDKQLGFTYKEFQPLNFNINTFDSNLISAIAFHVYTILGLDADTFQLNGGAEYFETVKQIVNTAAGSNSVGWKASDGTQSRYRYNDALISNVYSEFHDAMYQYHLQGLDLMSEDQKQAKENMIAAIGKLKNINDRRPNSYLIRTFFDTKSDEIQAVFSGGPSVNITTLLENLTRMAPTKRETWSNIKF</sequence>
<evidence type="ECO:0000256" key="1">
    <source>
        <dbReference type="SAM" id="SignalP"/>
    </source>
</evidence>
<reference evidence="2 3" key="1">
    <citation type="submission" date="2016-02" db="EMBL/GenBank/DDBJ databases">
        <title>Ulvibacter sp. LPB0005, isolated from Thais luteostoma.</title>
        <authorList>
            <person name="Shin S.-K."/>
            <person name="Yi H."/>
        </authorList>
    </citation>
    <scope>NUCLEOTIDE SEQUENCE [LARGE SCALE GENOMIC DNA]</scope>
    <source>
        <strain evidence="2 3">LPB0005</strain>
    </source>
</reference>
<dbReference type="AlphaFoldDB" id="A0A167HEM2"/>
<keyword evidence="3" id="KW-1185">Reference proteome</keyword>
<dbReference type="Proteomes" id="UP000077013">
    <property type="component" value="Unassembled WGS sequence"/>
</dbReference>
<protein>
    <recommendedName>
        <fullName evidence="4">DUF4835 domain-containing protein</fullName>
    </recommendedName>
</protein>
<accession>A0A167HEM2</accession>
<comment type="caution">
    <text evidence="2">The sequence shown here is derived from an EMBL/GenBank/DDBJ whole genome shotgun (WGS) entry which is preliminary data.</text>
</comment>
<dbReference type="Pfam" id="PF16119">
    <property type="entry name" value="DUF4835"/>
    <property type="match status" value="1"/>
</dbReference>